<dbReference type="AlphaFoldDB" id="A0A101ELY9"/>
<evidence type="ECO:0000313" key="2">
    <source>
        <dbReference type="Proteomes" id="UP000053911"/>
    </source>
</evidence>
<accession>A0A101ELY9</accession>
<evidence type="ECO:0008006" key="3">
    <source>
        <dbReference type="Google" id="ProtNLM"/>
    </source>
</evidence>
<dbReference type="Proteomes" id="UP000053911">
    <property type="component" value="Unassembled WGS sequence"/>
</dbReference>
<reference evidence="2" key="1">
    <citation type="journal article" date="2015" name="MBio">
        <title>Genome-Resolved Metagenomic Analysis Reveals Roles for Candidate Phyla and Other Microbial Community Members in Biogeochemical Transformations in Oil Reservoirs.</title>
        <authorList>
            <person name="Hu P."/>
            <person name="Tom L."/>
            <person name="Singh A."/>
            <person name="Thomas B.C."/>
            <person name="Baker B.J."/>
            <person name="Piceno Y.M."/>
            <person name="Andersen G.L."/>
            <person name="Banfield J.F."/>
        </authorList>
    </citation>
    <scope>NUCLEOTIDE SEQUENCE [LARGE SCALE GENOMIC DNA]</scope>
</reference>
<name>A0A101ELY9_9EURY</name>
<dbReference type="PATRIC" id="fig|172049.5.peg.1785"/>
<comment type="caution">
    <text evidence="1">The sequence shown here is derived from an EMBL/GenBank/DDBJ whole genome shotgun (WGS) entry which is preliminary data.</text>
</comment>
<proteinExistence type="predicted"/>
<organism evidence="1 2">
    <name type="scientific">Thermococcus sibiricus</name>
    <dbReference type="NCBI Taxonomy" id="172049"/>
    <lineage>
        <taxon>Archaea</taxon>
        <taxon>Methanobacteriati</taxon>
        <taxon>Methanobacteriota</taxon>
        <taxon>Thermococci</taxon>
        <taxon>Thermococcales</taxon>
        <taxon>Thermococcaceae</taxon>
        <taxon>Thermococcus</taxon>
    </lineage>
</organism>
<protein>
    <recommendedName>
        <fullName evidence="3">Pyrolysin</fullName>
    </recommendedName>
</protein>
<sequence>MALFLISMAIPLTSAAEEDNSDTQTVMRSSRGAVASLQYFYYLRYNEGLDKFEELYNKSVELGVGEKILELALEYKELAEQKYELAWRFGHPLKGHIQTFIHMRRAYLYLMEAIEILKKAIEEIESV</sequence>
<gene>
    <name evidence="1" type="ORF">XD54_0920</name>
</gene>
<dbReference type="EMBL" id="LGFD01000014">
    <property type="protein sequence ID" value="KUK17823.1"/>
    <property type="molecule type" value="Genomic_DNA"/>
</dbReference>
<dbReference type="RefSeq" id="WP_283217535.1">
    <property type="nucleotide sequence ID" value="NZ_LGFD01000014.1"/>
</dbReference>
<evidence type="ECO:0000313" key="1">
    <source>
        <dbReference type="EMBL" id="KUK17823.1"/>
    </source>
</evidence>